<dbReference type="Proteomes" id="UP000305948">
    <property type="component" value="Unassembled WGS sequence"/>
</dbReference>
<proteinExistence type="inferred from homology"/>
<dbReference type="GO" id="GO:0007021">
    <property type="term" value="P:tubulin complex assembly"/>
    <property type="evidence" value="ECO:0007669"/>
    <property type="project" value="TreeGrafter"/>
</dbReference>
<comment type="similarity">
    <text evidence="1">Belongs to the TBCC family.</text>
</comment>
<dbReference type="InterPro" id="IPR017901">
    <property type="entry name" value="C-CAP_CF_C-like"/>
</dbReference>
<accession>A0A5C3N8J2</accession>
<dbReference type="GO" id="GO:0007023">
    <property type="term" value="P:post-chaperonin tubulin folding pathway"/>
    <property type="evidence" value="ECO:0007669"/>
    <property type="project" value="InterPro"/>
</dbReference>
<sequence length="272" mass="29788">MLLRTCHLTIRGNVNRYGLRCVYIWGLRRVVRQQLKSIEEELEELRAASAPKAKFSFKRKAAKASAPSTIGTAPTLAPSTTSLKPTSAIAPEGLSISSKSNAYVTTVDLGDVQTTELAISDLDHCVVNLIGSDERSFSTIHVRNVSNSILLLGNVNGSVLLHDLRCCVLVLKCHQFRMHTSSNIDVYLAIPSNPIIEHCSGIRFSSYPPSLRPAESPEAAESKHLSVQDFSHIKPTPSPNWSELPSDQVIREWPVQALSPTSLEQLLPLGQS</sequence>
<evidence type="ECO:0000256" key="1">
    <source>
        <dbReference type="ARBA" id="ARBA00008848"/>
    </source>
</evidence>
<evidence type="ECO:0000259" key="3">
    <source>
        <dbReference type="PROSITE" id="PS51329"/>
    </source>
</evidence>
<dbReference type="GO" id="GO:0005737">
    <property type="term" value="C:cytoplasm"/>
    <property type="evidence" value="ECO:0007669"/>
    <property type="project" value="TreeGrafter"/>
</dbReference>
<dbReference type="InterPro" id="IPR027684">
    <property type="entry name" value="TBCC"/>
</dbReference>
<evidence type="ECO:0000313" key="5">
    <source>
        <dbReference type="Proteomes" id="UP000305948"/>
    </source>
</evidence>
<dbReference type="InterPro" id="IPR012945">
    <property type="entry name" value="Tubulin-bd_cofactor_C_dom"/>
</dbReference>
<feature type="domain" description="C-CAP/cofactor C-like" evidence="3">
    <location>
        <begin position="78"/>
        <end position="232"/>
    </location>
</feature>
<dbReference type="PANTHER" id="PTHR15139">
    <property type="entry name" value="TUBULIN FOLDING COFACTOR C"/>
    <property type="match status" value="1"/>
</dbReference>
<protein>
    <submittedName>
        <fullName evidence="4">TBCC-domain-containing protein</fullName>
    </submittedName>
</protein>
<keyword evidence="5" id="KW-1185">Reference proteome</keyword>
<evidence type="ECO:0000313" key="4">
    <source>
        <dbReference type="EMBL" id="TFK53137.1"/>
    </source>
</evidence>
<dbReference type="STRING" id="5364.A0A5C3N8J2"/>
<dbReference type="OrthoDB" id="194775at2759"/>
<dbReference type="Pfam" id="PF07986">
    <property type="entry name" value="TBCC"/>
    <property type="match status" value="1"/>
</dbReference>
<dbReference type="PROSITE" id="PS51329">
    <property type="entry name" value="C_CAP_COFACTOR_C"/>
    <property type="match status" value="1"/>
</dbReference>
<feature type="region of interest" description="Disordered" evidence="2">
    <location>
        <begin position="223"/>
        <end position="244"/>
    </location>
</feature>
<organism evidence="4 5">
    <name type="scientific">Heliocybe sulcata</name>
    <dbReference type="NCBI Taxonomy" id="5364"/>
    <lineage>
        <taxon>Eukaryota</taxon>
        <taxon>Fungi</taxon>
        <taxon>Dikarya</taxon>
        <taxon>Basidiomycota</taxon>
        <taxon>Agaricomycotina</taxon>
        <taxon>Agaricomycetes</taxon>
        <taxon>Gloeophyllales</taxon>
        <taxon>Gloeophyllaceae</taxon>
        <taxon>Heliocybe</taxon>
    </lineage>
</organism>
<dbReference type="AlphaFoldDB" id="A0A5C3N8J2"/>
<dbReference type="PANTHER" id="PTHR15139:SF0">
    <property type="entry name" value="TUBULIN-SPECIFIC CHAPERONE C"/>
    <property type="match status" value="1"/>
</dbReference>
<dbReference type="EMBL" id="ML213508">
    <property type="protein sequence ID" value="TFK53137.1"/>
    <property type="molecule type" value="Genomic_DNA"/>
</dbReference>
<gene>
    <name evidence="4" type="ORF">OE88DRAFT_1657011</name>
</gene>
<evidence type="ECO:0000256" key="2">
    <source>
        <dbReference type="SAM" id="MobiDB-lite"/>
    </source>
</evidence>
<reference evidence="4 5" key="1">
    <citation type="journal article" date="2019" name="Nat. Ecol. Evol.">
        <title>Megaphylogeny resolves global patterns of mushroom evolution.</title>
        <authorList>
            <person name="Varga T."/>
            <person name="Krizsan K."/>
            <person name="Foldi C."/>
            <person name="Dima B."/>
            <person name="Sanchez-Garcia M."/>
            <person name="Sanchez-Ramirez S."/>
            <person name="Szollosi G.J."/>
            <person name="Szarkandi J.G."/>
            <person name="Papp V."/>
            <person name="Albert L."/>
            <person name="Andreopoulos W."/>
            <person name="Angelini C."/>
            <person name="Antonin V."/>
            <person name="Barry K.W."/>
            <person name="Bougher N.L."/>
            <person name="Buchanan P."/>
            <person name="Buyck B."/>
            <person name="Bense V."/>
            <person name="Catcheside P."/>
            <person name="Chovatia M."/>
            <person name="Cooper J."/>
            <person name="Damon W."/>
            <person name="Desjardin D."/>
            <person name="Finy P."/>
            <person name="Geml J."/>
            <person name="Haridas S."/>
            <person name="Hughes K."/>
            <person name="Justo A."/>
            <person name="Karasinski D."/>
            <person name="Kautmanova I."/>
            <person name="Kiss B."/>
            <person name="Kocsube S."/>
            <person name="Kotiranta H."/>
            <person name="LaButti K.M."/>
            <person name="Lechner B.E."/>
            <person name="Liimatainen K."/>
            <person name="Lipzen A."/>
            <person name="Lukacs Z."/>
            <person name="Mihaltcheva S."/>
            <person name="Morgado L.N."/>
            <person name="Niskanen T."/>
            <person name="Noordeloos M.E."/>
            <person name="Ohm R.A."/>
            <person name="Ortiz-Santana B."/>
            <person name="Ovrebo C."/>
            <person name="Racz N."/>
            <person name="Riley R."/>
            <person name="Savchenko A."/>
            <person name="Shiryaev A."/>
            <person name="Soop K."/>
            <person name="Spirin V."/>
            <person name="Szebenyi C."/>
            <person name="Tomsovsky M."/>
            <person name="Tulloss R.E."/>
            <person name="Uehling J."/>
            <person name="Grigoriev I.V."/>
            <person name="Vagvolgyi C."/>
            <person name="Papp T."/>
            <person name="Martin F.M."/>
            <person name="Miettinen O."/>
            <person name="Hibbett D.S."/>
            <person name="Nagy L.G."/>
        </authorList>
    </citation>
    <scope>NUCLEOTIDE SEQUENCE [LARGE SCALE GENOMIC DNA]</scope>
    <source>
        <strain evidence="4 5">OMC1185</strain>
    </source>
</reference>
<dbReference type="InterPro" id="IPR016098">
    <property type="entry name" value="CAP/MinC_C"/>
</dbReference>
<name>A0A5C3N8J2_9AGAM</name>
<dbReference type="Gene3D" id="2.160.20.70">
    <property type="match status" value="1"/>
</dbReference>